<name>A0A4P9Z188_9FUNG</name>
<keyword evidence="11" id="KW-1185">Reference proteome</keyword>
<accession>A0A4P9Z188</accession>
<dbReference type="SMART" id="SM00182">
    <property type="entry name" value="CULLIN"/>
    <property type="match status" value="1"/>
</dbReference>
<organism evidence="10 11">
    <name type="scientific">Syncephalis pseudoplumigaleata</name>
    <dbReference type="NCBI Taxonomy" id="1712513"/>
    <lineage>
        <taxon>Eukaryota</taxon>
        <taxon>Fungi</taxon>
        <taxon>Fungi incertae sedis</taxon>
        <taxon>Zoopagomycota</taxon>
        <taxon>Zoopagomycotina</taxon>
        <taxon>Zoopagomycetes</taxon>
        <taxon>Zoopagales</taxon>
        <taxon>Piptocephalidaceae</taxon>
        <taxon>Syncephalis</taxon>
    </lineage>
</organism>
<keyword evidence="3" id="KW-1017">Isopeptide bond</keyword>
<dbReference type="FunFam" id="1.20.1310.10:FF:000014">
    <property type="entry name" value="Cullin 5"/>
    <property type="match status" value="1"/>
</dbReference>
<evidence type="ECO:0000256" key="5">
    <source>
        <dbReference type="ARBA" id="ARBA00022843"/>
    </source>
</evidence>
<dbReference type="FunFam" id="1.10.10.10:FF:000014">
    <property type="entry name" value="Cullin 1"/>
    <property type="match status" value="1"/>
</dbReference>
<dbReference type="InterPro" id="IPR036388">
    <property type="entry name" value="WH-like_DNA-bd_sf"/>
</dbReference>
<evidence type="ECO:0000256" key="1">
    <source>
        <dbReference type="ARBA" id="ARBA00004906"/>
    </source>
</evidence>
<evidence type="ECO:0000259" key="9">
    <source>
        <dbReference type="PROSITE" id="PS50069"/>
    </source>
</evidence>
<dbReference type="Pfam" id="PF10557">
    <property type="entry name" value="Cullin_Nedd8"/>
    <property type="match status" value="1"/>
</dbReference>
<dbReference type="InterPro" id="IPR036390">
    <property type="entry name" value="WH_DNA-bd_sf"/>
</dbReference>
<dbReference type="InterPro" id="IPR001373">
    <property type="entry name" value="Cullin_N"/>
</dbReference>
<feature type="domain" description="Cullin family profile" evidence="9">
    <location>
        <begin position="207"/>
        <end position="436"/>
    </location>
</feature>
<dbReference type="Gene3D" id="1.20.1310.10">
    <property type="entry name" value="Cullin Repeats"/>
    <property type="match status" value="3"/>
</dbReference>
<dbReference type="AlphaFoldDB" id="A0A4P9Z188"/>
<evidence type="ECO:0000256" key="3">
    <source>
        <dbReference type="ARBA" id="ARBA00022499"/>
    </source>
</evidence>
<reference evidence="11" key="1">
    <citation type="journal article" date="2018" name="Nat. Microbiol.">
        <title>Leveraging single-cell genomics to expand the fungal tree of life.</title>
        <authorList>
            <person name="Ahrendt S.R."/>
            <person name="Quandt C.A."/>
            <person name="Ciobanu D."/>
            <person name="Clum A."/>
            <person name="Salamov A."/>
            <person name="Andreopoulos B."/>
            <person name="Cheng J.F."/>
            <person name="Woyke T."/>
            <person name="Pelin A."/>
            <person name="Henrissat B."/>
            <person name="Reynolds N.K."/>
            <person name="Benny G.L."/>
            <person name="Smith M.E."/>
            <person name="James T.Y."/>
            <person name="Grigoriev I.V."/>
        </authorList>
    </citation>
    <scope>NUCLEOTIDE SEQUENCE [LARGE SCALE GENOMIC DNA]</scope>
    <source>
        <strain evidence="11">Benny S71-1</strain>
    </source>
</reference>
<evidence type="ECO:0000256" key="6">
    <source>
        <dbReference type="ARBA" id="ARBA00040451"/>
    </source>
</evidence>
<dbReference type="EMBL" id="KZ989471">
    <property type="protein sequence ID" value="RKP26253.1"/>
    <property type="molecule type" value="Genomic_DNA"/>
</dbReference>
<dbReference type="PROSITE" id="PS50069">
    <property type="entry name" value="CULLIN_2"/>
    <property type="match status" value="1"/>
</dbReference>
<keyword evidence="4" id="KW-0833">Ubl conjugation pathway</keyword>
<dbReference type="SUPFAM" id="SSF46785">
    <property type="entry name" value="Winged helix' DNA-binding domain"/>
    <property type="match status" value="1"/>
</dbReference>
<dbReference type="InterPro" id="IPR059120">
    <property type="entry name" value="Cullin-like_AB"/>
</dbReference>
<dbReference type="SMART" id="SM00884">
    <property type="entry name" value="Cullin_Nedd8"/>
    <property type="match status" value="1"/>
</dbReference>
<dbReference type="GO" id="GO:0031625">
    <property type="term" value="F:ubiquitin protein ligase binding"/>
    <property type="evidence" value="ECO:0007669"/>
    <property type="project" value="InterPro"/>
</dbReference>
<dbReference type="InterPro" id="IPR045093">
    <property type="entry name" value="Cullin"/>
</dbReference>
<dbReference type="Gene3D" id="1.10.10.10">
    <property type="entry name" value="Winged helix-like DNA-binding domain superfamily/Winged helix DNA-binding domain"/>
    <property type="match status" value="1"/>
</dbReference>
<keyword evidence="5" id="KW-0832">Ubl conjugation</keyword>
<dbReference type="GO" id="GO:0006511">
    <property type="term" value="P:ubiquitin-dependent protein catabolic process"/>
    <property type="evidence" value="ECO:0007669"/>
    <property type="project" value="InterPro"/>
</dbReference>
<evidence type="ECO:0000256" key="2">
    <source>
        <dbReference type="ARBA" id="ARBA00006019"/>
    </source>
</evidence>
<dbReference type="InterPro" id="IPR036317">
    <property type="entry name" value="Cullin_homology_sf"/>
</dbReference>
<comment type="pathway">
    <text evidence="1">Protein modification; protein ubiquitination.</text>
</comment>
<dbReference type="SUPFAM" id="SSF75632">
    <property type="entry name" value="Cullin homology domain"/>
    <property type="match status" value="1"/>
</dbReference>
<dbReference type="PANTHER" id="PTHR11932">
    <property type="entry name" value="CULLIN"/>
    <property type="match status" value="1"/>
</dbReference>
<dbReference type="OrthoDB" id="27073at2759"/>
<dbReference type="Proteomes" id="UP000278143">
    <property type="component" value="Unassembled WGS sequence"/>
</dbReference>
<sequence>MCTGRHGNQGAVELGSETKEPLLVYQKLLEAAWIFRTRSYYEQEAKQAIAALPLSEFIRKAHRRLEEESARCQRYLDPSSHDKVLHPMITEYIIQHADIIYADFRTMLVKQQQQDCFIIYTLLLRVKDGVLPLQTTFETFITNECRQKLSTLDWTSPKIIGEYVDSLIALYTHYTTICERYFANDPGFVAAFDKAFRAILNDRVKIRQPELLARHCDQLLRRRTRDTAQALEERLVTMIKLFGYLDDKDIFQKCYSRAMAKRLIADASISEELEMTVISQLRKLCGIDFVGKLHRMLTDIELNRDLNASWQAWSGNASDGGGIDMTALVLTTGAWPLLNQSQSQLILPSMLERSLSNYTAFYQEKFTGRKLTWFWHLSKADVRMHHAKRRYELSMTLYQLAVLLCFNRQSQCSLSEIRQQTGLVAGDLTRTAKSLVDCGILRSDTALDTEPSNALLSINEQFESKRTRIKINAPSPVESAQEQTTTAKAIDDDRRLFLQAVIVRVMKSRRELLHLDLVSETIQLATPRFNPDVAMIKRCIEQLIDKQFIERDLTNRDLYRYVA</sequence>
<evidence type="ECO:0000313" key="10">
    <source>
        <dbReference type="EMBL" id="RKP26253.1"/>
    </source>
</evidence>
<dbReference type="InterPro" id="IPR016158">
    <property type="entry name" value="Cullin_homology"/>
</dbReference>
<evidence type="ECO:0000256" key="8">
    <source>
        <dbReference type="RuleBase" id="RU003829"/>
    </source>
</evidence>
<protein>
    <recommendedName>
        <fullName evidence="6">Cullin-5</fullName>
    </recommendedName>
</protein>
<comment type="similarity">
    <text evidence="2 7 8">Belongs to the cullin family.</text>
</comment>
<dbReference type="Pfam" id="PF26557">
    <property type="entry name" value="Cullin_AB"/>
    <property type="match status" value="1"/>
</dbReference>
<evidence type="ECO:0000256" key="7">
    <source>
        <dbReference type="PROSITE-ProRule" id="PRU00330"/>
    </source>
</evidence>
<dbReference type="Pfam" id="PF00888">
    <property type="entry name" value="Cullin"/>
    <property type="match status" value="1"/>
</dbReference>
<dbReference type="Gene3D" id="3.30.230.130">
    <property type="entry name" value="Cullin, Chain C, Domain 2"/>
    <property type="match status" value="1"/>
</dbReference>
<dbReference type="SUPFAM" id="SSF74788">
    <property type="entry name" value="Cullin repeat-like"/>
    <property type="match status" value="1"/>
</dbReference>
<dbReference type="InterPro" id="IPR019559">
    <property type="entry name" value="Cullin_neddylation_domain"/>
</dbReference>
<proteinExistence type="inferred from homology"/>
<evidence type="ECO:0000313" key="11">
    <source>
        <dbReference type="Proteomes" id="UP000278143"/>
    </source>
</evidence>
<gene>
    <name evidence="10" type="ORF">SYNPS1DRAFT_14432</name>
</gene>
<evidence type="ECO:0000256" key="4">
    <source>
        <dbReference type="ARBA" id="ARBA00022786"/>
    </source>
</evidence>
<dbReference type="InterPro" id="IPR016159">
    <property type="entry name" value="Cullin_repeat-like_dom_sf"/>
</dbReference>